<evidence type="ECO:0000313" key="4">
    <source>
        <dbReference type="Proteomes" id="UP001501196"/>
    </source>
</evidence>
<gene>
    <name evidence="3" type="ORF">GCM10009819_32430</name>
</gene>
<comment type="caution">
    <text evidence="3">The sequence shown here is derived from an EMBL/GenBank/DDBJ whole genome shotgun (WGS) entry which is preliminary data.</text>
</comment>
<dbReference type="RefSeq" id="WP_344377143.1">
    <property type="nucleotide sequence ID" value="NZ_BAAAPW010000006.1"/>
</dbReference>
<dbReference type="Proteomes" id="UP001501196">
    <property type="component" value="Unassembled WGS sequence"/>
</dbReference>
<name>A0ABP5GCF2_9MICO</name>
<organism evidence="3 4">
    <name type="scientific">Agromyces tropicus</name>
    <dbReference type="NCBI Taxonomy" id="555371"/>
    <lineage>
        <taxon>Bacteria</taxon>
        <taxon>Bacillati</taxon>
        <taxon>Actinomycetota</taxon>
        <taxon>Actinomycetes</taxon>
        <taxon>Micrococcales</taxon>
        <taxon>Microbacteriaceae</taxon>
        <taxon>Agromyces</taxon>
    </lineage>
</organism>
<proteinExistence type="predicted"/>
<evidence type="ECO:0000256" key="2">
    <source>
        <dbReference type="SAM" id="Phobius"/>
    </source>
</evidence>
<feature type="compositionally biased region" description="Pro residues" evidence="1">
    <location>
        <begin position="17"/>
        <end position="27"/>
    </location>
</feature>
<dbReference type="EMBL" id="BAAAPW010000006">
    <property type="protein sequence ID" value="GAA2043345.1"/>
    <property type="molecule type" value="Genomic_DNA"/>
</dbReference>
<protein>
    <submittedName>
        <fullName evidence="3">Uncharacterized protein</fullName>
    </submittedName>
</protein>
<sequence>MHHDAEADPNAARPDAVPAPEPTPPDAVPVAVPAAADPAQARRPGRAGVAAAAAIAAVIAAWAIGHQVVATAVHAELWPSWAAADGAFDEAATSYRETAERGESAIRRGDALVEMAVGDLVDPDDLADLEAQLDAARGVLDERPASPGIADLGDPDGLAPAWERYADAVELLELIPSRELAAERYALARERVAESNLAIADASEALVAGTEELALAAMEANPSATHRSRLAVEQAIDALRQSPTVSSGSTGRFADLSDAVAGMHASHEAELARRGEHPVRAEIEDFARSISFDVPFDVVWAYEAGGFPSDAYYAGTAEFMPEGDGWGLITLTYSIEDAFSWDENAKAVVVHEVGHVQVLREACATIFSDAGFDGDHETWATAWAISMGYDLPGSGIEAYGRPTDAQIAAAGGCR</sequence>
<keyword evidence="4" id="KW-1185">Reference proteome</keyword>
<evidence type="ECO:0000256" key="1">
    <source>
        <dbReference type="SAM" id="MobiDB-lite"/>
    </source>
</evidence>
<accession>A0ABP5GCF2</accession>
<feature type="transmembrane region" description="Helical" evidence="2">
    <location>
        <begin position="47"/>
        <end position="65"/>
    </location>
</feature>
<reference evidence="4" key="1">
    <citation type="journal article" date="2019" name="Int. J. Syst. Evol. Microbiol.">
        <title>The Global Catalogue of Microorganisms (GCM) 10K type strain sequencing project: providing services to taxonomists for standard genome sequencing and annotation.</title>
        <authorList>
            <consortium name="The Broad Institute Genomics Platform"/>
            <consortium name="The Broad Institute Genome Sequencing Center for Infectious Disease"/>
            <person name="Wu L."/>
            <person name="Ma J."/>
        </authorList>
    </citation>
    <scope>NUCLEOTIDE SEQUENCE [LARGE SCALE GENOMIC DNA]</scope>
    <source>
        <strain evidence="4">JCM 15672</strain>
    </source>
</reference>
<feature type="region of interest" description="Disordered" evidence="1">
    <location>
        <begin position="1"/>
        <end position="30"/>
    </location>
</feature>
<keyword evidence="2" id="KW-0812">Transmembrane</keyword>
<evidence type="ECO:0000313" key="3">
    <source>
        <dbReference type="EMBL" id="GAA2043345.1"/>
    </source>
</evidence>
<keyword evidence="2" id="KW-0472">Membrane</keyword>
<keyword evidence="2" id="KW-1133">Transmembrane helix</keyword>